<protein>
    <submittedName>
        <fullName evidence="1">Uncharacterized protein</fullName>
    </submittedName>
</protein>
<dbReference type="AlphaFoldDB" id="A0A8J6MCD0"/>
<reference evidence="1" key="1">
    <citation type="submission" date="2020-08" db="EMBL/GenBank/DDBJ databases">
        <title>Genome public.</title>
        <authorList>
            <person name="Liu C."/>
            <person name="Sun Q."/>
        </authorList>
    </citation>
    <scope>NUCLEOTIDE SEQUENCE</scope>
    <source>
        <strain evidence="1">NSJ-52</strain>
    </source>
</reference>
<proteinExistence type="predicted"/>
<dbReference type="Proteomes" id="UP000607645">
    <property type="component" value="Unassembled WGS sequence"/>
</dbReference>
<dbReference type="EMBL" id="JACOPQ010000002">
    <property type="protein sequence ID" value="MBC5736159.1"/>
    <property type="molecule type" value="Genomic_DNA"/>
</dbReference>
<keyword evidence="2" id="KW-1185">Reference proteome</keyword>
<accession>A0A8J6MCD0</accession>
<name>A0A8J6MCD0_9FIRM</name>
<evidence type="ECO:0000313" key="1">
    <source>
        <dbReference type="EMBL" id="MBC5736159.1"/>
    </source>
</evidence>
<gene>
    <name evidence="1" type="ORF">H8S62_03930</name>
</gene>
<comment type="caution">
    <text evidence="1">The sequence shown here is derived from an EMBL/GenBank/DDBJ whole genome shotgun (WGS) entry which is preliminary data.</text>
</comment>
<sequence>MENIYGGGRRTNENGLRFERETSLDSALAAAGCRISGNRVYLGGEWIAVSAPKNELYTVILGPRGVDWRARISRKILPDEALLNRMNNTLYILEKKFQQAAGSVDEKLQTCDFKKRQYEKLTAGTGISRVEYGYVLCDFFRQAQYRDVREYIEAVGCWYEFREVPLSRLGLGFI</sequence>
<evidence type="ECO:0000313" key="2">
    <source>
        <dbReference type="Proteomes" id="UP000607645"/>
    </source>
</evidence>
<dbReference type="RefSeq" id="WP_186918533.1">
    <property type="nucleotide sequence ID" value="NZ_JACOPQ010000002.1"/>
</dbReference>
<organism evidence="1 2">
    <name type="scientific">Lawsonibacter faecis</name>
    <dbReference type="NCBI Taxonomy" id="2763052"/>
    <lineage>
        <taxon>Bacteria</taxon>
        <taxon>Bacillati</taxon>
        <taxon>Bacillota</taxon>
        <taxon>Clostridia</taxon>
        <taxon>Eubacteriales</taxon>
        <taxon>Oscillospiraceae</taxon>
        <taxon>Lawsonibacter</taxon>
    </lineage>
</organism>